<dbReference type="InterPro" id="IPR013098">
    <property type="entry name" value="Ig_I-set"/>
</dbReference>
<dbReference type="InterPro" id="IPR007110">
    <property type="entry name" value="Ig-like_dom"/>
</dbReference>
<dbReference type="GO" id="GO:0098632">
    <property type="term" value="F:cell-cell adhesion mediator activity"/>
    <property type="evidence" value="ECO:0007669"/>
    <property type="project" value="TreeGrafter"/>
</dbReference>
<dbReference type="SUPFAM" id="SSF48726">
    <property type="entry name" value="Immunoglobulin"/>
    <property type="match status" value="6"/>
</dbReference>
<keyword evidence="2" id="KW-0812">Transmembrane</keyword>
<keyword evidence="4" id="KW-0677">Repeat</keyword>
<dbReference type="GO" id="GO:0007411">
    <property type="term" value="P:axon guidance"/>
    <property type="evidence" value="ECO:0007669"/>
    <property type="project" value="TreeGrafter"/>
</dbReference>
<dbReference type="FunFam" id="2.60.40.10:FF:000017">
    <property type="entry name" value="Down syndrome cell adhesion molecule b"/>
    <property type="match status" value="1"/>
</dbReference>
<dbReference type="CDD" id="cd00063">
    <property type="entry name" value="FN3"/>
    <property type="match status" value="2"/>
</dbReference>
<reference evidence="12" key="2">
    <citation type="journal article" date="2022" name="Res Sq">
        <title>Comparative Genomics Reveals Insights into the Divergent Evolution of Astigmatic Mites and Household Pest Adaptations.</title>
        <authorList>
            <person name="Xiong Q."/>
            <person name="Wan A.T.-Y."/>
            <person name="Liu X.-Y."/>
            <person name="Fung C.S.-H."/>
            <person name="Xiao X."/>
            <person name="Malainual N."/>
            <person name="Hou J."/>
            <person name="Wang L."/>
            <person name="Wang M."/>
            <person name="Yang K."/>
            <person name="Cui Y."/>
            <person name="Leung E."/>
            <person name="Nong W."/>
            <person name="Shin S.-K."/>
            <person name="Au S."/>
            <person name="Jeong K.Y."/>
            <person name="Chew F.T."/>
            <person name="Hui J."/>
            <person name="Leung T.F."/>
            <person name="Tungtrongchitr A."/>
            <person name="Zhong N."/>
            <person name="Liu Z."/>
            <person name="Tsui S."/>
        </authorList>
    </citation>
    <scope>NUCLEOTIDE SEQUENCE</scope>
    <source>
        <strain evidence="12">Derf</strain>
        <tissue evidence="12">Whole organism</tissue>
    </source>
</reference>
<dbReference type="SMART" id="SM00408">
    <property type="entry name" value="IGc2"/>
    <property type="match status" value="6"/>
</dbReference>
<dbReference type="SMART" id="SM00409">
    <property type="entry name" value="IG"/>
    <property type="match status" value="6"/>
</dbReference>
<evidence type="ECO:0000259" key="11">
    <source>
        <dbReference type="PROSITE" id="PS50853"/>
    </source>
</evidence>
<feature type="domain" description="Fibronectin type-III" evidence="11">
    <location>
        <begin position="1003"/>
        <end position="1128"/>
    </location>
</feature>
<keyword evidence="13" id="KW-1185">Reference proteome</keyword>
<evidence type="ECO:0000256" key="3">
    <source>
        <dbReference type="ARBA" id="ARBA00022729"/>
    </source>
</evidence>
<proteinExistence type="predicted"/>
<evidence type="ECO:0000256" key="5">
    <source>
        <dbReference type="ARBA" id="ARBA00022889"/>
    </source>
</evidence>
<dbReference type="Pfam" id="PF07686">
    <property type="entry name" value="V-set"/>
    <property type="match status" value="1"/>
</dbReference>
<comment type="caution">
    <text evidence="12">The sequence shown here is derived from an EMBL/GenBank/DDBJ whole genome shotgun (WGS) entry which is preliminary data.</text>
</comment>
<keyword evidence="9" id="KW-0393">Immunoglobulin domain</keyword>
<dbReference type="GO" id="GO:0007156">
    <property type="term" value="P:homophilic cell adhesion via plasma membrane adhesion molecules"/>
    <property type="evidence" value="ECO:0007669"/>
    <property type="project" value="TreeGrafter"/>
</dbReference>
<evidence type="ECO:0000256" key="1">
    <source>
        <dbReference type="ARBA" id="ARBA00004167"/>
    </source>
</evidence>
<dbReference type="Pfam" id="PF07679">
    <property type="entry name" value="I-set"/>
    <property type="match status" value="1"/>
</dbReference>
<feature type="domain" description="Fibronectin type-III" evidence="11">
    <location>
        <begin position="1133"/>
        <end position="1183"/>
    </location>
</feature>
<evidence type="ECO:0008006" key="14">
    <source>
        <dbReference type="Google" id="ProtNLM"/>
    </source>
</evidence>
<keyword evidence="5" id="KW-0130">Cell adhesion</keyword>
<evidence type="ECO:0000256" key="2">
    <source>
        <dbReference type="ARBA" id="ARBA00022692"/>
    </source>
</evidence>
<dbReference type="InterPro" id="IPR036179">
    <property type="entry name" value="Ig-like_dom_sf"/>
</dbReference>
<gene>
    <name evidence="12" type="ORF">DERF_009775</name>
</gene>
<dbReference type="SMART" id="SM00060">
    <property type="entry name" value="FN3"/>
    <property type="match status" value="2"/>
</dbReference>
<feature type="domain" description="Ig-like" evidence="10">
    <location>
        <begin position="340"/>
        <end position="458"/>
    </location>
</feature>
<evidence type="ECO:0000313" key="13">
    <source>
        <dbReference type="Proteomes" id="UP000790347"/>
    </source>
</evidence>
<evidence type="ECO:0000259" key="10">
    <source>
        <dbReference type="PROSITE" id="PS50835"/>
    </source>
</evidence>
<keyword evidence="8" id="KW-1015">Disulfide bond</keyword>
<dbReference type="AlphaFoldDB" id="A0A922HZV0"/>
<keyword evidence="3" id="KW-0732">Signal</keyword>
<keyword evidence="7" id="KW-0472">Membrane</keyword>
<evidence type="ECO:0000256" key="7">
    <source>
        <dbReference type="ARBA" id="ARBA00023136"/>
    </source>
</evidence>
<dbReference type="PROSITE" id="PS50835">
    <property type="entry name" value="IG_LIKE"/>
    <property type="match status" value="5"/>
</dbReference>
<feature type="domain" description="Ig-like" evidence="10">
    <location>
        <begin position="464"/>
        <end position="558"/>
    </location>
</feature>
<dbReference type="PANTHER" id="PTHR10075:SF100">
    <property type="entry name" value="FASCICLIN-2"/>
    <property type="match status" value="1"/>
</dbReference>
<dbReference type="InterPro" id="IPR013106">
    <property type="entry name" value="Ig_V-set"/>
</dbReference>
<dbReference type="PROSITE" id="PS50853">
    <property type="entry name" value="FN3"/>
    <property type="match status" value="2"/>
</dbReference>
<organism evidence="12 13">
    <name type="scientific">Dermatophagoides farinae</name>
    <name type="common">American house dust mite</name>
    <dbReference type="NCBI Taxonomy" id="6954"/>
    <lineage>
        <taxon>Eukaryota</taxon>
        <taxon>Metazoa</taxon>
        <taxon>Ecdysozoa</taxon>
        <taxon>Arthropoda</taxon>
        <taxon>Chelicerata</taxon>
        <taxon>Arachnida</taxon>
        <taxon>Acari</taxon>
        <taxon>Acariformes</taxon>
        <taxon>Sarcoptiformes</taxon>
        <taxon>Astigmata</taxon>
        <taxon>Psoroptidia</taxon>
        <taxon>Analgoidea</taxon>
        <taxon>Pyroglyphidae</taxon>
        <taxon>Dermatophagoidinae</taxon>
        <taxon>Dermatophagoides</taxon>
    </lineage>
</organism>
<dbReference type="GO" id="GO:0005886">
    <property type="term" value="C:plasma membrane"/>
    <property type="evidence" value="ECO:0007669"/>
    <property type="project" value="TreeGrafter"/>
</dbReference>
<dbReference type="Pfam" id="PF00041">
    <property type="entry name" value="fn3"/>
    <property type="match status" value="1"/>
</dbReference>
<dbReference type="Pfam" id="PF13927">
    <property type="entry name" value="Ig_3"/>
    <property type="match status" value="2"/>
</dbReference>
<evidence type="ECO:0000256" key="4">
    <source>
        <dbReference type="ARBA" id="ARBA00022737"/>
    </source>
</evidence>
<evidence type="ECO:0000313" key="12">
    <source>
        <dbReference type="EMBL" id="KAH9511306.1"/>
    </source>
</evidence>
<dbReference type="Proteomes" id="UP000790347">
    <property type="component" value="Unassembled WGS sequence"/>
</dbReference>
<feature type="domain" description="Ig-like" evidence="10">
    <location>
        <begin position="880"/>
        <end position="998"/>
    </location>
</feature>
<feature type="domain" description="Ig-like" evidence="10">
    <location>
        <begin position="755"/>
        <end position="876"/>
    </location>
</feature>
<dbReference type="InterPro" id="IPR013783">
    <property type="entry name" value="Ig-like_fold"/>
</dbReference>
<accession>A0A922HZV0</accession>
<name>A0A922HZV0_DERFA</name>
<reference evidence="12" key="1">
    <citation type="submission" date="2013-05" db="EMBL/GenBank/DDBJ databases">
        <authorList>
            <person name="Yim A.K.Y."/>
            <person name="Chan T.F."/>
            <person name="Ji K.M."/>
            <person name="Liu X.Y."/>
            <person name="Zhou J.W."/>
            <person name="Li R.Q."/>
            <person name="Yang K.Y."/>
            <person name="Li J."/>
            <person name="Li M."/>
            <person name="Law P.T.W."/>
            <person name="Wu Y.L."/>
            <person name="Cai Z.L."/>
            <person name="Qin H."/>
            <person name="Bao Y."/>
            <person name="Leung R.K.K."/>
            <person name="Ng P.K.S."/>
            <person name="Zou J."/>
            <person name="Zhong X.J."/>
            <person name="Ran P.X."/>
            <person name="Zhong N.S."/>
            <person name="Liu Z.G."/>
            <person name="Tsui S.K.W."/>
        </authorList>
    </citation>
    <scope>NUCLEOTIDE SEQUENCE</scope>
    <source>
        <strain evidence="12">Derf</strain>
        <tissue evidence="12">Whole organism</tissue>
    </source>
</reference>
<dbReference type="InterPro" id="IPR003598">
    <property type="entry name" value="Ig_sub2"/>
</dbReference>
<evidence type="ECO:0000256" key="8">
    <source>
        <dbReference type="ARBA" id="ARBA00023157"/>
    </source>
</evidence>
<evidence type="ECO:0000256" key="9">
    <source>
        <dbReference type="ARBA" id="ARBA00023319"/>
    </source>
</evidence>
<dbReference type="SUPFAM" id="SSF49265">
    <property type="entry name" value="Fibronectin type III"/>
    <property type="match status" value="1"/>
</dbReference>
<dbReference type="EMBL" id="ASGP02000004">
    <property type="protein sequence ID" value="KAH9511306.1"/>
    <property type="molecule type" value="Genomic_DNA"/>
</dbReference>
<sequence>MAIIINHQSFDYLIILSFAFILFDDFCCLKISSIKSSPQSINANVQQQKRGPEFLIEPPGIITFINDTGTVITCSARGQPSPKIYWIYATIATENGIGGGSMMNHLIPVDGLQQIRHDSLASQLIYLPFKSNQYRQDVHSIRIRCIATNQFGSIQSHDIQIRASVRQPYDIQVYYDVIYEFIREHVRVTNWLRHRDDNGVVGGGNTAGDQIIISDLIKAMFRCQTKHLLTGEIKQSANYGRLIVTDAQSRMPPKIIATIGYNNNNGGVSSPTNKNFGYNRKQKVIANFGDIIELPCLVQANPWPTFTWYRMNHNNKYSSITQPKKFNDPQHQSSSSLLTPILTPLHVQIIPSIIKAIDGDTIEFNCTISTGSRNINIDDGNSLIDRIRWYHNTQLLTMMIPSTSSSTTILQENLDSRYRFLDHDHILQIRNVGREDKGMFQCIVSNEFESIQATGELSLVDDPPSFVSVFNIAEPLRPGKSLSLKCSAIGTPLPQIIWTLDGQTLQEHGRIRVGDYVSADNVVNSFVNITSLRSEDGGIYSCTASNDIHSISHSSRINVFGAASVRSMKNFTAIAGHNLQLHFYESYERYSSIINQSFATKSSTKTFPNGTLIIERIERGSDDGEYRCQVTSESNVASADTFIRVLVAPLINPFHSPPNLREGMRVMLTCSVVEGDPPLMIQFLKDGIPISMKQQQTTSALVENHHMKFDRTNDYSATLFIESVTNEDSGNYSCIVSNNAAIATYSIFMKVNVPPKWIIMPKDIEAIEGQNIAIDCSATGDSRVWWERAYEKSLSPPMHSKSTLLLMKNSGNHNISKQQQSPTMNHFRTVVSNSHIHTAENGSLIFRDIQYDDSGTYLCQANNGVGSGLSKVIKLKVHVPAYFKNKFSSQTVRHGESVEWSCEVNGEQTIDLQISKDRMILDFVPINNNEDNSLKSNSDTKILHSDNRYNLIRKLQNDHLVSYIIRIDQVDRRDSSLFTCVASNPYGKDEYNFQLIVQEPPEPPENLHALEIESRNAVIAWSQPYSGNSPIVAYHVEYRLWMDSSTSWSNVHHTSNQSTIVEHNTAAMMSKSLLPGTIYRKTLPGTETSINLRSLQPMSTYEIRVQAENQIGFGSFQLTPLKIMTKEEAPSGPPLNIRVFPISAHTLQISFQPPRLENQNGQILGYVGYKAVDLDEHFMFKNS</sequence>
<feature type="domain" description="Ig-like" evidence="10">
    <location>
        <begin position="649"/>
        <end position="746"/>
    </location>
</feature>
<evidence type="ECO:0000256" key="6">
    <source>
        <dbReference type="ARBA" id="ARBA00022989"/>
    </source>
</evidence>
<dbReference type="GO" id="GO:0070593">
    <property type="term" value="P:dendrite self-avoidance"/>
    <property type="evidence" value="ECO:0007669"/>
    <property type="project" value="TreeGrafter"/>
</dbReference>
<keyword evidence="6" id="KW-1133">Transmembrane helix</keyword>
<dbReference type="FunFam" id="2.60.40.10:FF:000333">
    <property type="entry name" value="Down syndrome cell adhesion molecule"/>
    <property type="match status" value="1"/>
</dbReference>
<dbReference type="InterPro" id="IPR003599">
    <property type="entry name" value="Ig_sub"/>
</dbReference>
<comment type="subcellular location">
    <subcellularLocation>
        <location evidence="1">Membrane</location>
        <topology evidence="1">Single-pass membrane protein</topology>
    </subcellularLocation>
</comment>
<dbReference type="Gene3D" id="2.60.40.10">
    <property type="entry name" value="Immunoglobulins"/>
    <property type="match status" value="11"/>
</dbReference>
<dbReference type="InterPro" id="IPR036116">
    <property type="entry name" value="FN3_sf"/>
</dbReference>
<dbReference type="GO" id="GO:0030424">
    <property type="term" value="C:axon"/>
    <property type="evidence" value="ECO:0007669"/>
    <property type="project" value="TreeGrafter"/>
</dbReference>
<dbReference type="CDD" id="cd20956">
    <property type="entry name" value="IgI_4_Dscam"/>
    <property type="match status" value="1"/>
</dbReference>
<protein>
    <recommendedName>
        <fullName evidence="14">Down syndrome cell adhesion molecule-like protein Dscam2</fullName>
    </recommendedName>
</protein>
<dbReference type="InterPro" id="IPR003961">
    <property type="entry name" value="FN3_dom"/>
</dbReference>
<dbReference type="PANTHER" id="PTHR10075">
    <property type="entry name" value="BASIGIN RELATED"/>
    <property type="match status" value="1"/>
</dbReference>